<dbReference type="EMBL" id="JAVTTP010000001">
    <property type="protein sequence ID" value="MDT7828060.1"/>
    <property type="molecule type" value="Genomic_DNA"/>
</dbReference>
<dbReference type="RefSeq" id="WP_314013189.1">
    <property type="nucleotide sequence ID" value="NZ_JAVTTP010000001.1"/>
</dbReference>
<dbReference type="SUPFAM" id="SSF55729">
    <property type="entry name" value="Acyl-CoA N-acyltransferases (Nat)"/>
    <property type="match status" value="1"/>
</dbReference>
<gene>
    <name evidence="2" type="ORF">RQM65_05205</name>
</gene>
<dbReference type="PROSITE" id="PS51186">
    <property type="entry name" value="GNAT"/>
    <property type="match status" value="1"/>
</dbReference>
<evidence type="ECO:0000313" key="3">
    <source>
        <dbReference type="Proteomes" id="UP001250656"/>
    </source>
</evidence>
<dbReference type="PANTHER" id="PTHR43328:SF1">
    <property type="entry name" value="N-ACETYLTRANSFERASE DOMAIN-CONTAINING PROTEIN"/>
    <property type="match status" value="1"/>
</dbReference>
<organism evidence="2 3">
    <name type="scientific">Pricia mediterranea</name>
    <dbReference type="NCBI Taxonomy" id="3076079"/>
    <lineage>
        <taxon>Bacteria</taxon>
        <taxon>Pseudomonadati</taxon>
        <taxon>Bacteroidota</taxon>
        <taxon>Flavobacteriia</taxon>
        <taxon>Flavobacteriales</taxon>
        <taxon>Flavobacteriaceae</taxon>
        <taxon>Pricia</taxon>
    </lineage>
</organism>
<evidence type="ECO:0000259" key="1">
    <source>
        <dbReference type="PROSITE" id="PS51186"/>
    </source>
</evidence>
<dbReference type="InterPro" id="IPR016181">
    <property type="entry name" value="Acyl_CoA_acyltransferase"/>
</dbReference>
<feature type="domain" description="N-acetyltransferase" evidence="1">
    <location>
        <begin position="4"/>
        <end position="163"/>
    </location>
</feature>
<dbReference type="GO" id="GO:0016740">
    <property type="term" value="F:transferase activity"/>
    <property type="evidence" value="ECO:0007669"/>
    <property type="project" value="UniProtKB-KW"/>
</dbReference>
<name>A0ABU3L350_9FLAO</name>
<dbReference type="PANTHER" id="PTHR43328">
    <property type="entry name" value="ACETYLTRANSFERASE-RELATED"/>
    <property type="match status" value="1"/>
</dbReference>
<reference evidence="2 3" key="1">
    <citation type="submission" date="2023-09" db="EMBL/GenBank/DDBJ databases">
        <title>Novel taxa isolated from Blanes Bay.</title>
        <authorList>
            <person name="Rey-Velasco X."/>
            <person name="Lucena T."/>
        </authorList>
    </citation>
    <scope>NUCLEOTIDE SEQUENCE [LARGE SCALE GENOMIC DNA]</scope>
    <source>
        <strain evidence="2 3">S334</strain>
    </source>
</reference>
<proteinExistence type="predicted"/>
<sequence>MVEIILRTLKPSDKTQIALLANNKKIWDNVRDAFGHPYTEKNAEEFIQRQAKSDTEDVFAIDCQGELCGLIGLILQNDIYRKSAEIGYWIGEPFWGKGIVTKAIELITIYAFDKLILIRIFAGVFEYNVASMRVLEKNGFQKEGIAKKAVFKNGEFWDEHRYGLLSPQTATR</sequence>
<dbReference type="InterPro" id="IPR000182">
    <property type="entry name" value="GNAT_dom"/>
</dbReference>
<dbReference type="Gene3D" id="3.40.630.30">
    <property type="match status" value="1"/>
</dbReference>
<dbReference type="Pfam" id="PF13302">
    <property type="entry name" value="Acetyltransf_3"/>
    <property type="match status" value="1"/>
</dbReference>
<evidence type="ECO:0000313" key="2">
    <source>
        <dbReference type="EMBL" id="MDT7828060.1"/>
    </source>
</evidence>
<dbReference type="Proteomes" id="UP001250656">
    <property type="component" value="Unassembled WGS sequence"/>
</dbReference>
<accession>A0ABU3L350</accession>
<protein>
    <submittedName>
        <fullName evidence="2">GNAT family protein</fullName>
        <ecNumber evidence="2">2.-.-.-</ecNumber>
    </submittedName>
</protein>
<keyword evidence="2" id="KW-0808">Transferase</keyword>
<keyword evidence="3" id="KW-1185">Reference proteome</keyword>
<dbReference type="EC" id="2.-.-.-" evidence="2"/>
<comment type="caution">
    <text evidence="2">The sequence shown here is derived from an EMBL/GenBank/DDBJ whole genome shotgun (WGS) entry which is preliminary data.</text>
</comment>